<dbReference type="GO" id="GO:0003924">
    <property type="term" value="F:GTPase activity"/>
    <property type="evidence" value="ECO:0007669"/>
    <property type="project" value="InterPro"/>
</dbReference>
<dbReference type="InterPro" id="IPR027417">
    <property type="entry name" value="P-loop_NTPase"/>
</dbReference>
<evidence type="ECO:0000256" key="2">
    <source>
        <dbReference type="ARBA" id="ARBA00015953"/>
    </source>
</evidence>
<dbReference type="NCBIfam" id="TIGR00475">
    <property type="entry name" value="selB"/>
    <property type="match status" value="1"/>
</dbReference>
<evidence type="ECO:0000256" key="6">
    <source>
        <dbReference type="ARBA" id="ARBA00023134"/>
    </source>
</evidence>
<dbReference type="InterPro" id="IPR031157">
    <property type="entry name" value="G_TR_CS"/>
</dbReference>
<evidence type="ECO:0000256" key="5">
    <source>
        <dbReference type="ARBA" id="ARBA00022917"/>
    </source>
</evidence>
<dbReference type="AlphaFoldDB" id="A0A410QDW6"/>
<dbReference type="InterPro" id="IPR009000">
    <property type="entry name" value="Transl_B-barrel_sf"/>
</dbReference>
<dbReference type="InterPro" id="IPR015190">
    <property type="entry name" value="Elong_fac_SelB-wing-hlx_typ-2"/>
</dbReference>
<dbReference type="Proteomes" id="UP000287969">
    <property type="component" value="Chromosome"/>
</dbReference>
<evidence type="ECO:0000256" key="1">
    <source>
        <dbReference type="ARBA" id="ARBA00004496"/>
    </source>
</evidence>
<keyword evidence="5" id="KW-0648">Protein biosynthesis</keyword>
<dbReference type="Pfam" id="PF09107">
    <property type="entry name" value="WHD_3rd_SelB"/>
    <property type="match status" value="1"/>
</dbReference>
<dbReference type="EMBL" id="CP035282">
    <property type="protein sequence ID" value="QAT62191.1"/>
    <property type="molecule type" value="Genomic_DNA"/>
</dbReference>
<dbReference type="SUPFAM" id="SSF52540">
    <property type="entry name" value="P-loop containing nucleoside triphosphate hydrolases"/>
    <property type="match status" value="1"/>
</dbReference>
<dbReference type="SUPFAM" id="SSF50465">
    <property type="entry name" value="EF-Tu/eEF-1alpha/eIF2-gamma C-terminal domain"/>
    <property type="match status" value="1"/>
</dbReference>
<dbReference type="InterPro" id="IPR005225">
    <property type="entry name" value="Small_GTP-bd"/>
</dbReference>
<dbReference type="Gene3D" id="3.40.50.300">
    <property type="entry name" value="P-loop containing nucleotide triphosphate hydrolases"/>
    <property type="match status" value="1"/>
</dbReference>
<dbReference type="CDD" id="cd15491">
    <property type="entry name" value="selB_III"/>
    <property type="match status" value="1"/>
</dbReference>
<dbReference type="OrthoDB" id="9804504at2"/>
<dbReference type="PROSITE" id="PS00301">
    <property type="entry name" value="G_TR_1"/>
    <property type="match status" value="1"/>
</dbReference>
<dbReference type="SUPFAM" id="SSF50447">
    <property type="entry name" value="Translation proteins"/>
    <property type="match status" value="1"/>
</dbReference>
<keyword evidence="6" id="KW-0342">GTP-binding</keyword>
<keyword evidence="3" id="KW-0963">Cytoplasm</keyword>
<proteinExistence type="predicted"/>
<organism evidence="10 11">
    <name type="scientific">Acidilutibacter cellobiosedens</name>
    <dbReference type="NCBI Taxonomy" id="2507161"/>
    <lineage>
        <taxon>Bacteria</taxon>
        <taxon>Bacillati</taxon>
        <taxon>Bacillota</taxon>
        <taxon>Tissierellia</taxon>
        <taxon>Tissierellales</taxon>
        <taxon>Acidilutibacteraceae</taxon>
        <taxon>Acidilutibacter</taxon>
    </lineage>
</organism>
<feature type="domain" description="Tr-type G" evidence="9">
    <location>
        <begin position="1"/>
        <end position="172"/>
    </location>
</feature>
<dbReference type="Gene3D" id="1.10.10.10">
    <property type="entry name" value="Winged helix-like DNA-binding domain superfamily/Winged helix DNA-binding domain"/>
    <property type="match status" value="3"/>
</dbReference>
<evidence type="ECO:0000256" key="3">
    <source>
        <dbReference type="ARBA" id="ARBA00022490"/>
    </source>
</evidence>
<dbReference type="Pfam" id="PF09106">
    <property type="entry name" value="WHD_2nd_SelB"/>
    <property type="match status" value="1"/>
</dbReference>
<evidence type="ECO:0000259" key="9">
    <source>
        <dbReference type="PROSITE" id="PS51722"/>
    </source>
</evidence>
<evidence type="ECO:0000313" key="11">
    <source>
        <dbReference type="Proteomes" id="UP000287969"/>
    </source>
</evidence>
<dbReference type="GO" id="GO:0001514">
    <property type="term" value="P:selenocysteine incorporation"/>
    <property type="evidence" value="ECO:0007669"/>
    <property type="project" value="InterPro"/>
</dbReference>
<dbReference type="InterPro" id="IPR036388">
    <property type="entry name" value="WH-like_DNA-bd_sf"/>
</dbReference>
<name>A0A410QDW6_9FIRM</name>
<accession>A0A410QDW6</accession>
<dbReference type="PANTHER" id="PTHR43721:SF22">
    <property type="entry name" value="ELONGATION FACTOR TU, MITOCHONDRIAL"/>
    <property type="match status" value="1"/>
</dbReference>
<dbReference type="Gene3D" id="2.40.30.10">
    <property type="entry name" value="Translation factors"/>
    <property type="match status" value="2"/>
</dbReference>
<comment type="function">
    <text evidence="7">Translation factor necessary for the incorporation of selenocysteine into proteins. It probably replaces EF-Tu for the insertion of selenocysteine directed by the UGA codon. SelB binds GTP and GDP.</text>
</comment>
<dbReference type="PROSITE" id="PS51722">
    <property type="entry name" value="G_TR_2"/>
    <property type="match status" value="1"/>
</dbReference>
<evidence type="ECO:0000256" key="4">
    <source>
        <dbReference type="ARBA" id="ARBA00022741"/>
    </source>
</evidence>
<keyword evidence="4" id="KW-0547">Nucleotide-binding</keyword>
<dbReference type="InterPro" id="IPR015191">
    <property type="entry name" value="SelB_WHD4"/>
</dbReference>
<sequence length="636" mass="72863">MKHIIVGTAGHIDHGKTTLIRAITGRDTDRLEEEKRRGISIDLGFTYFDLPSGKRAGIIDVPGHEKFIKNMLAGAMGMDVVILVIGADEGIMPQTKEHMAILDLLGTKKGFVVLTKIDLVDDEWRKLVVEDIRNETKGTFLENCDIIPASSMTGEGIDKVISAIDKAADEVEERDFTGTPRLPVDRVFVLPGIGTIVTGTLLSGTFKVGDEVQIFPGNKVCRIRSLQVHDEDVSIAYAGQRVAANLAGVKKNEIQRGDVLGYKGSMKKTMMIDGKIRLLKDISRSIENRTRLRLYIESKEVLCRIILLDKESLYPGESAYVQLRLEEEIVAKKGDKFILRFYSPMFTIGGGEIIEVNPEKKKRFDEKIIKELELKEKGDISHIIEKIIFEKSRLYPTIKDISMYSVIPEEKVEEEVKKLSKADKIILFPLTKDTAVIHKDYFERLKNNIINELNIYHKDNPLKAGISKEELRSKYLKDTKQKVGDLFINYMIEKGYIKQVKESISLKEFEIKYSDVQKKIKEEIEKVYMDSELNPPNKEEILRIMKYDKKETEKVFAALLDEGIILKIKDDFFIHKEIYLKALNILEEYFKNNDKISVGNYRDLLNTNRKAALNLLENFDEMKITKRIDNERIYLK</sequence>
<keyword evidence="10" id="KW-0251">Elongation factor</keyword>
<dbReference type="PRINTS" id="PR00315">
    <property type="entry name" value="ELONGATNFCT"/>
</dbReference>
<comment type="subcellular location">
    <subcellularLocation>
        <location evidence="1">Cytoplasm</location>
    </subcellularLocation>
</comment>
<dbReference type="InterPro" id="IPR004161">
    <property type="entry name" value="EFTu-like_2"/>
</dbReference>
<evidence type="ECO:0000256" key="8">
    <source>
        <dbReference type="ARBA" id="ARBA00031615"/>
    </source>
</evidence>
<dbReference type="InterPro" id="IPR004535">
    <property type="entry name" value="Transl_elong_SelB"/>
</dbReference>
<evidence type="ECO:0000256" key="7">
    <source>
        <dbReference type="ARBA" id="ARBA00025526"/>
    </source>
</evidence>
<dbReference type="NCBIfam" id="TIGR00231">
    <property type="entry name" value="small_GTP"/>
    <property type="match status" value="1"/>
</dbReference>
<gene>
    <name evidence="10" type="primary">selB</name>
    <name evidence="10" type="ORF">EQM13_11620</name>
</gene>
<dbReference type="Pfam" id="PF03144">
    <property type="entry name" value="GTP_EFTU_D2"/>
    <property type="match status" value="1"/>
</dbReference>
<dbReference type="GO" id="GO:0005737">
    <property type="term" value="C:cytoplasm"/>
    <property type="evidence" value="ECO:0007669"/>
    <property type="project" value="UniProtKB-SubCell"/>
</dbReference>
<protein>
    <recommendedName>
        <fullName evidence="2">Selenocysteine-specific elongation factor</fullName>
    </recommendedName>
    <alternativeName>
        <fullName evidence="8">SelB translation factor</fullName>
    </alternativeName>
</protein>
<dbReference type="GO" id="GO:0005525">
    <property type="term" value="F:GTP binding"/>
    <property type="evidence" value="ECO:0007669"/>
    <property type="project" value="UniProtKB-KW"/>
</dbReference>
<dbReference type="Pfam" id="PF25461">
    <property type="entry name" value="Beta-barrel_SelB"/>
    <property type="match status" value="1"/>
</dbReference>
<dbReference type="InterPro" id="IPR050055">
    <property type="entry name" value="EF-Tu_GTPase"/>
</dbReference>
<dbReference type="PANTHER" id="PTHR43721">
    <property type="entry name" value="ELONGATION FACTOR TU-RELATED"/>
    <property type="match status" value="1"/>
</dbReference>
<dbReference type="RefSeq" id="WP_128752736.1">
    <property type="nucleotide sequence ID" value="NZ_CP035282.1"/>
</dbReference>
<reference evidence="11" key="1">
    <citation type="submission" date="2019-01" db="EMBL/GenBank/DDBJ databases">
        <title>Draft genomes of a novel of Sporanaerobacter strains.</title>
        <authorList>
            <person name="Ma S."/>
        </authorList>
    </citation>
    <scope>NUCLEOTIDE SEQUENCE [LARGE SCALE GENOMIC DNA]</scope>
    <source>
        <strain evidence="11">NJN-17</strain>
    </source>
</reference>
<dbReference type="CDD" id="cd03696">
    <property type="entry name" value="SelB_II"/>
    <property type="match status" value="1"/>
</dbReference>
<dbReference type="SUPFAM" id="SSF46785">
    <property type="entry name" value="Winged helix' DNA-binding domain"/>
    <property type="match status" value="3"/>
</dbReference>
<dbReference type="InterPro" id="IPR009001">
    <property type="entry name" value="Transl_elong_EF1A/Init_IF2_C"/>
</dbReference>
<dbReference type="KEGG" id="spoa:EQM13_11620"/>
<dbReference type="InterPro" id="IPR036390">
    <property type="entry name" value="WH_DNA-bd_sf"/>
</dbReference>
<dbReference type="GO" id="GO:0003723">
    <property type="term" value="F:RNA binding"/>
    <property type="evidence" value="ECO:0007669"/>
    <property type="project" value="InterPro"/>
</dbReference>
<dbReference type="GO" id="GO:0003746">
    <property type="term" value="F:translation elongation factor activity"/>
    <property type="evidence" value="ECO:0007669"/>
    <property type="project" value="UniProtKB-KW"/>
</dbReference>
<evidence type="ECO:0000313" key="10">
    <source>
        <dbReference type="EMBL" id="QAT62191.1"/>
    </source>
</evidence>
<dbReference type="InterPro" id="IPR000795">
    <property type="entry name" value="T_Tr_GTP-bd_dom"/>
</dbReference>
<keyword evidence="11" id="KW-1185">Reference proteome</keyword>
<dbReference type="InterPro" id="IPR057335">
    <property type="entry name" value="Beta-barrel_SelB"/>
</dbReference>
<dbReference type="CDD" id="cd04171">
    <property type="entry name" value="SelB"/>
    <property type="match status" value="1"/>
</dbReference>
<dbReference type="Pfam" id="PF00009">
    <property type="entry name" value="GTP_EFTU"/>
    <property type="match status" value="1"/>
</dbReference>